<reference evidence="2 3" key="1">
    <citation type="submission" date="2020-07" db="EMBL/GenBank/DDBJ databases">
        <title>Gai3-2, isolated from salt lake.</title>
        <authorList>
            <person name="Cui H."/>
            <person name="Shi X."/>
        </authorList>
    </citation>
    <scope>NUCLEOTIDE SEQUENCE [LARGE SCALE GENOMIC DNA]</scope>
    <source>
        <strain evidence="2 3">Gai3-2</strain>
    </source>
</reference>
<dbReference type="RefSeq" id="WP_179170789.1">
    <property type="nucleotide sequence ID" value="NZ_CP058529.1"/>
</dbReference>
<dbReference type="EMBL" id="CP058529">
    <property type="protein sequence ID" value="QLG29215.1"/>
    <property type="molecule type" value="Genomic_DNA"/>
</dbReference>
<keyword evidence="3" id="KW-1185">Reference proteome</keyword>
<gene>
    <name evidence="2" type="ORF">HUG10_17505</name>
</gene>
<name>A0A7D5KND4_9EURY</name>
<evidence type="ECO:0000256" key="1">
    <source>
        <dbReference type="SAM" id="MobiDB-lite"/>
    </source>
</evidence>
<organism evidence="2 3">
    <name type="scientific">Halorarum halophilum</name>
    <dbReference type="NCBI Taxonomy" id="2743090"/>
    <lineage>
        <taxon>Archaea</taxon>
        <taxon>Methanobacteriati</taxon>
        <taxon>Methanobacteriota</taxon>
        <taxon>Stenosarchaea group</taxon>
        <taxon>Halobacteria</taxon>
        <taxon>Halobacteriales</taxon>
        <taxon>Haloferacaceae</taxon>
        <taxon>Halorarum</taxon>
    </lineage>
</organism>
<dbReference type="Proteomes" id="UP000509750">
    <property type="component" value="Chromosome"/>
</dbReference>
<dbReference type="SUPFAM" id="SSF46689">
    <property type="entry name" value="Homeodomain-like"/>
    <property type="match status" value="1"/>
</dbReference>
<dbReference type="GeneID" id="56030668"/>
<accession>A0A7D5KND4</accession>
<dbReference type="OrthoDB" id="195008at2157"/>
<dbReference type="KEGG" id="halg:HUG10_17505"/>
<evidence type="ECO:0000313" key="2">
    <source>
        <dbReference type="EMBL" id="QLG29215.1"/>
    </source>
</evidence>
<protein>
    <submittedName>
        <fullName evidence="2">Helix-turn-helix domain containing protein</fullName>
    </submittedName>
</protein>
<dbReference type="AlphaFoldDB" id="A0A7D5KND4"/>
<dbReference type="Pfam" id="PF13565">
    <property type="entry name" value="HTH_32"/>
    <property type="match status" value="1"/>
</dbReference>
<proteinExistence type="predicted"/>
<feature type="region of interest" description="Disordered" evidence="1">
    <location>
        <begin position="70"/>
        <end position="90"/>
    </location>
</feature>
<sequence length="150" mass="17004">MTATGEKLPDVSPEEVTDLLATTRDGKAVKRLVVAREYLAGRSPAAIEARWGIPAQTCYEWLDRFEERGLEGALEDDTPPGRTPDLSEDERARFEVAVERPPIESGFDAPFWTAPLAREYIREEFGVEYSHRHVRRLLTETDAATESDRR</sequence>
<dbReference type="InterPro" id="IPR009057">
    <property type="entry name" value="Homeodomain-like_sf"/>
</dbReference>
<evidence type="ECO:0000313" key="3">
    <source>
        <dbReference type="Proteomes" id="UP000509750"/>
    </source>
</evidence>